<dbReference type="GO" id="GO:0006071">
    <property type="term" value="P:glycerol metabolic process"/>
    <property type="evidence" value="ECO:0007669"/>
    <property type="project" value="InterPro"/>
</dbReference>
<dbReference type="SUPFAM" id="SSF101473">
    <property type="entry name" value="DhaL-like"/>
    <property type="match status" value="1"/>
</dbReference>
<dbReference type="InterPro" id="IPR036117">
    <property type="entry name" value="DhaL_dom_sf"/>
</dbReference>
<comment type="caution">
    <text evidence="2">The sequence shown here is derived from an EMBL/GenBank/DDBJ whole genome shotgun (WGS) entry which is preliminary data.</text>
</comment>
<name>A0AAW9K3M9_CARML</name>
<proteinExistence type="predicted"/>
<dbReference type="GO" id="GO:0004371">
    <property type="term" value="F:glycerone kinase activity"/>
    <property type="evidence" value="ECO:0007669"/>
    <property type="project" value="InterPro"/>
</dbReference>
<dbReference type="PANTHER" id="PTHR33434">
    <property type="entry name" value="DEGV DOMAIN-CONTAINING PROTEIN DR_1986-RELATED"/>
    <property type="match status" value="1"/>
</dbReference>
<dbReference type="Pfam" id="PF21645">
    <property type="entry name" value="FakA-like_M"/>
    <property type="match status" value="1"/>
</dbReference>
<protein>
    <submittedName>
        <fullName evidence="2">DAK2 domain-containing protein</fullName>
    </submittedName>
</protein>
<evidence type="ECO:0000259" key="1">
    <source>
        <dbReference type="PROSITE" id="PS51480"/>
    </source>
</evidence>
<dbReference type="InterPro" id="IPR033470">
    <property type="entry name" value="FakA-like_C"/>
</dbReference>
<sequence>MEVTKLEGNQFQAMVAIGAKRLTKNAEFVNSLNVFPVPDGDTGTNMNLSMTSGAKAVNSSTSDSVGELANALSKGLLMGARGNSGVILSQLFRGFSKSIVGKETLTAKEFAAAFTSGVETAYKAVMKPVEGTILTVARESAKAGEKKAKDTDDLVVVMEAVVRGAKKSLAKTPDLLPVLKEVGVVDSGGQGLLFVYEGFLEALSGNIVEEDYQQPNEKQMTEMVNAEHHRSVSNHIATEDIKYGYCTEIMVHIGDGETVDSEFDYDTFRNHLNDIGDSLLVVADDEIIKVHVHTEHPGEVMNYGQKFGSLMKIKVDNMRLQHETILDHEKEAKPVEKIPYGIIAIAAGEGVQELFKSLGAHYVISGGQTMNPSTEDILKAVAEVHAEKVIILPNNKNIFMAADQAAEVSDTPVVVVPSKTISQGMTAMLAFNSSNDLETNKAEMTAELDNVVSGQVTIAVRDTAIDGVTIKKDDYMGIIEGKIKFSETSRKKVAVETLQAMISEDSEIVTIILGEDGDMNEAKEVAETIEAEFEDVEVEIHEGNQPVYPYILSVE</sequence>
<dbReference type="EMBL" id="JAVBVO010000005">
    <property type="protein sequence ID" value="MDZ5760380.1"/>
    <property type="molecule type" value="Genomic_DNA"/>
</dbReference>
<accession>A0AAW9K3M9</accession>
<organism evidence="2 3">
    <name type="scientific">Carnobacterium maltaromaticum</name>
    <name type="common">Carnobacterium piscicola</name>
    <dbReference type="NCBI Taxonomy" id="2751"/>
    <lineage>
        <taxon>Bacteria</taxon>
        <taxon>Bacillati</taxon>
        <taxon>Bacillota</taxon>
        <taxon>Bacilli</taxon>
        <taxon>Lactobacillales</taxon>
        <taxon>Carnobacteriaceae</taxon>
        <taxon>Carnobacterium</taxon>
    </lineage>
</organism>
<dbReference type="SMART" id="SM01121">
    <property type="entry name" value="Dak1_2"/>
    <property type="match status" value="1"/>
</dbReference>
<dbReference type="InterPro" id="IPR004007">
    <property type="entry name" value="DhaL_dom"/>
</dbReference>
<dbReference type="RefSeq" id="WP_029450804.1">
    <property type="nucleotide sequence ID" value="NZ_CBCPHT010000002.1"/>
</dbReference>
<dbReference type="Pfam" id="PF02734">
    <property type="entry name" value="Dak2"/>
    <property type="match status" value="1"/>
</dbReference>
<dbReference type="PROSITE" id="PS51480">
    <property type="entry name" value="DHAL"/>
    <property type="match status" value="1"/>
</dbReference>
<dbReference type="NCBIfam" id="TIGR03599">
    <property type="entry name" value="YloV"/>
    <property type="match status" value="1"/>
</dbReference>
<dbReference type="GeneID" id="83606255"/>
<reference evidence="2" key="1">
    <citation type="submission" date="2023-08" db="EMBL/GenBank/DDBJ databases">
        <title>Genomic characterization of piscicolin 126 produced by Carnobacterium maltaromaticum CM22 strain isolated from salmon (Salmo salar).</title>
        <authorList>
            <person name="Gonzalez-Gragera E."/>
            <person name="Garcia-Lopez J.D."/>
            <person name="Teso-Perez C."/>
            <person name="Gimenez-Hernandez I."/>
            <person name="Peralta-Sanchez J.M."/>
            <person name="Valdivia E."/>
            <person name="Montalban-Lopez M."/>
            <person name="Martin-Platero A.M."/>
            <person name="Banos A."/>
            <person name="Martinez-Bueno M."/>
        </authorList>
    </citation>
    <scope>NUCLEOTIDE SEQUENCE</scope>
    <source>
        <strain evidence="2">CM22</strain>
    </source>
</reference>
<gene>
    <name evidence="2" type="ORF">RAK27_17205</name>
</gene>
<dbReference type="Gene3D" id="1.25.40.340">
    <property type="match status" value="1"/>
</dbReference>
<feature type="domain" description="DhaL" evidence="1">
    <location>
        <begin position="9"/>
        <end position="201"/>
    </location>
</feature>
<dbReference type="InterPro" id="IPR050270">
    <property type="entry name" value="DegV_domain_contain"/>
</dbReference>
<dbReference type="InterPro" id="IPR019986">
    <property type="entry name" value="YloV-like"/>
</dbReference>
<dbReference type="AlphaFoldDB" id="A0AAW9K3M9"/>
<evidence type="ECO:0000313" key="2">
    <source>
        <dbReference type="EMBL" id="MDZ5760380.1"/>
    </source>
</evidence>
<dbReference type="InterPro" id="IPR048394">
    <property type="entry name" value="FakA-like_M"/>
</dbReference>
<dbReference type="PANTHER" id="PTHR33434:SF4">
    <property type="entry name" value="PHOSPHATASE PROTEIN"/>
    <property type="match status" value="1"/>
</dbReference>
<dbReference type="Proteomes" id="UP001290462">
    <property type="component" value="Unassembled WGS sequence"/>
</dbReference>
<evidence type="ECO:0000313" key="3">
    <source>
        <dbReference type="Proteomes" id="UP001290462"/>
    </source>
</evidence>
<dbReference type="SMART" id="SM01120">
    <property type="entry name" value="Dak2"/>
    <property type="match status" value="1"/>
</dbReference>
<dbReference type="Pfam" id="PF13684">
    <property type="entry name" value="FakA-like_C"/>
    <property type="match status" value="1"/>
</dbReference>